<dbReference type="Proteomes" id="UP000006906">
    <property type="component" value="Chromosome 6"/>
</dbReference>
<dbReference type="RefSeq" id="XP_042924276.1">
    <property type="nucleotide sequence ID" value="XM_043063570.1"/>
</dbReference>
<evidence type="ECO:0000313" key="1">
    <source>
        <dbReference type="EMBL" id="PNW82915.1"/>
    </source>
</evidence>
<gene>
    <name evidence="1" type="ORF">CHLRE_06g299476v5</name>
</gene>
<reference evidence="1 2" key="1">
    <citation type="journal article" date="2007" name="Science">
        <title>The Chlamydomonas genome reveals the evolution of key animal and plant functions.</title>
        <authorList>
            <person name="Merchant S.S."/>
            <person name="Prochnik S.E."/>
            <person name="Vallon O."/>
            <person name="Harris E.H."/>
            <person name="Karpowicz S.J."/>
            <person name="Witman G.B."/>
            <person name="Terry A."/>
            <person name="Salamov A."/>
            <person name="Fritz-Laylin L.K."/>
            <person name="Marechal-Drouard L."/>
            <person name="Marshall W.F."/>
            <person name="Qu L.H."/>
            <person name="Nelson D.R."/>
            <person name="Sanderfoot A.A."/>
            <person name="Spalding M.H."/>
            <person name="Kapitonov V.V."/>
            <person name="Ren Q."/>
            <person name="Ferris P."/>
            <person name="Lindquist E."/>
            <person name="Shapiro H."/>
            <person name="Lucas S.M."/>
            <person name="Grimwood J."/>
            <person name="Schmutz J."/>
            <person name="Cardol P."/>
            <person name="Cerutti H."/>
            <person name="Chanfreau G."/>
            <person name="Chen C.L."/>
            <person name="Cognat V."/>
            <person name="Croft M.T."/>
            <person name="Dent R."/>
            <person name="Dutcher S."/>
            <person name="Fernandez E."/>
            <person name="Fukuzawa H."/>
            <person name="Gonzalez-Ballester D."/>
            <person name="Gonzalez-Halphen D."/>
            <person name="Hallmann A."/>
            <person name="Hanikenne M."/>
            <person name="Hippler M."/>
            <person name="Inwood W."/>
            <person name="Jabbari K."/>
            <person name="Kalanon M."/>
            <person name="Kuras R."/>
            <person name="Lefebvre P.A."/>
            <person name="Lemaire S.D."/>
            <person name="Lobanov A.V."/>
            <person name="Lohr M."/>
            <person name="Manuell A."/>
            <person name="Meier I."/>
            <person name="Mets L."/>
            <person name="Mittag M."/>
            <person name="Mittelmeier T."/>
            <person name="Moroney J.V."/>
            <person name="Moseley J."/>
            <person name="Napoli C."/>
            <person name="Nedelcu A.M."/>
            <person name="Niyogi K."/>
            <person name="Novoselov S.V."/>
            <person name="Paulsen I.T."/>
            <person name="Pazour G."/>
            <person name="Purton S."/>
            <person name="Ral J.P."/>
            <person name="Riano-Pachon D.M."/>
            <person name="Riekhof W."/>
            <person name="Rymarquis L."/>
            <person name="Schroda M."/>
            <person name="Stern D."/>
            <person name="Umen J."/>
            <person name="Willows R."/>
            <person name="Wilson N."/>
            <person name="Zimmer S.L."/>
            <person name="Allmer J."/>
            <person name="Balk J."/>
            <person name="Bisova K."/>
            <person name="Chen C.J."/>
            <person name="Elias M."/>
            <person name="Gendler K."/>
            <person name="Hauser C."/>
            <person name="Lamb M.R."/>
            <person name="Ledford H."/>
            <person name="Long J.C."/>
            <person name="Minagawa J."/>
            <person name="Page M.D."/>
            <person name="Pan J."/>
            <person name="Pootakham W."/>
            <person name="Roje S."/>
            <person name="Rose A."/>
            <person name="Stahlberg E."/>
            <person name="Terauchi A.M."/>
            <person name="Yang P."/>
            <person name="Ball S."/>
            <person name="Bowler C."/>
            <person name="Dieckmann C.L."/>
            <person name="Gladyshev V.N."/>
            <person name="Green P."/>
            <person name="Jorgensen R."/>
            <person name="Mayfield S."/>
            <person name="Mueller-Roeber B."/>
            <person name="Rajamani S."/>
            <person name="Sayre R.T."/>
            <person name="Brokstein P."/>
            <person name="Dubchak I."/>
            <person name="Goodstein D."/>
            <person name="Hornick L."/>
            <person name="Huang Y.W."/>
            <person name="Jhaveri J."/>
            <person name="Luo Y."/>
            <person name="Martinez D."/>
            <person name="Ngau W.C."/>
            <person name="Otillar B."/>
            <person name="Poliakov A."/>
            <person name="Porter A."/>
            <person name="Szajkowski L."/>
            <person name="Werner G."/>
            <person name="Zhou K."/>
            <person name="Grigoriev I.V."/>
            <person name="Rokhsar D.S."/>
            <person name="Grossman A.R."/>
        </authorList>
    </citation>
    <scope>NUCLEOTIDE SEQUENCE [LARGE SCALE GENOMIC DNA]</scope>
    <source>
        <strain evidence="2">CC-503</strain>
    </source>
</reference>
<dbReference type="GeneID" id="66053845"/>
<dbReference type="Gramene" id="PNW82915">
    <property type="protein sequence ID" value="PNW82915"/>
    <property type="gene ID" value="CHLRE_06g299476v5"/>
</dbReference>
<dbReference type="KEGG" id="cre:CHLRE_06g299476v5"/>
<organism evidence="1 2">
    <name type="scientific">Chlamydomonas reinhardtii</name>
    <name type="common">Chlamydomonas smithii</name>
    <dbReference type="NCBI Taxonomy" id="3055"/>
    <lineage>
        <taxon>Eukaryota</taxon>
        <taxon>Viridiplantae</taxon>
        <taxon>Chlorophyta</taxon>
        <taxon>core chlorophytes</taxon>
        <taxon>Chlorophyceae</taxon>
        <taxon>CS clade</taxon>
        <taxon>Chlamydomonadales</taxon>
        <taxon>Chlamydomonadaceae</taxon>
        <taxon>Chlamydomonas</taxon>
    </lineage>
</organism>
<accession>A0A2K3DQU6</accession>
<keyword evidence="2" id="KW-1185">Reference proteome</keyword>
<dbReference type="EMBL" id="CM008967">
    <property type="protein sequence ID" value="PNW82915.1"/>
    <property type="molecule type" value="Genomic_DNA"/>
</dbReference>
<dbReference type="AlphaFoldDB" id="A0A2K3DQU6"/>
<name>A0A2K3DQU6_CHLRE</name>
<sequence length="243" mass="26146">MGGSVGPPRIAARRLDQVQAAFPPVQQSVSAMLAAEFLQAHVTPNLQHASVAQQKAVADIAEAAKQEAELAKWERKTTWLHRLLMLVWRSELFPGVRVWRMMNRHNRLIAAYHSCSAAYYNSAAACLRLAAAQLRLGAAAGPLRSRAAAANAAAAACSAAADQSTAAAAVQEEAQQRRLVLAESTQAAMEAAARRVCSWPYLLLHLALVLVTQWTQQRLATGVLGPWLVLARVLDLASVIMNG</sequence>
<dbReference type="InParanoid" id="A0A2K3DQU6"/>
<evidence type="ECO:0000313" key="2">
    <source>
        <dbReference type="Proteomes" id="UP000006906"/>
    </source>
</evidence>
<protein>
    <submittedName>
        <fullName evidence="1">Uncharacterized protein</fullName>
    </submittedName>
</protein>
<proteinExistence type="predicted"/>